<dbReference type="Proteomes" id="UP000305948">
    <property type="component" value="Unassembled WGS sequence"/>
</dbReference>
<evidence type="ECO:0000313" key="4">
    <source>
        <dbReference type="EMBL" id="TFK57517.1"/>
    </source>
</evidence>
<dbReference type="InterPro" id="IPR036291">
    <property type="entry name" value="NAD(P)-bd_dom_sf"/>
</dbReference>
<sequence length="284" mass="30793">MSESQVWFITGTSTGIGREIVLGKHAASSSQLDPSLTLAAKIKDLGEKGAYTLELDVSASSATLAKGVEQALAKYGRIDVLVNNAAQIMLGAIEEASEEDVKRIFDTNLLGPLNLIREVLPHMRERKSGTIVNIGSIGGTIIFPGLGSYHGTKFALLGYTETLDNEIKHLGLRAVYVELGDFRTEILDSNVKMLTTSGRIPDYHTPDSAVDFVEKRTAELTGKQPGDPKKAGEVIVRVCSGKDPKGIPWRLVLGSDSARNSMNKFKAMIENVEKWEDVAKSSDF</sequence>
<dbReference type="STRING" id="5364.A0A5C3NKS8"/>
<dbReference type="Pfam" id="PF00106">
    <property type="entry name" value="adh_short"/>
    <property type="match status" value="1"/>
</dbReference>
<dbReference type="Gene3D" id="3.40.50.720">
    <property type="entry name" value="NAD(P)-binding Rossmann-like Domain"/>
    <property type="match status" value="1"/>
</dbReference>
<keyword evidence="2" id="KW-0560">Oxidoreductase</keyword>
<dbReference type="PANTHER" id="PTHR43976">
    <property type="entry name" value="SHORT CHAIN DEHYDROGENASE"/>
    <property type="match status" value="1"/>
</dbReference>
<dbReference type="InterPro" id="IPR002347">
    <property type="entry name" value="SDR_fam"/>
</dbReference>
<evidence type="ECO:0000313" key="5">
    <source>
        <dbReference type="Proteomes" id="UP000305948"/>
    </source>
</evidence>
<evidence type="ECO:0000256" key="1">
    <source>
        <dbReference type="ARBA" id="ARBA00006484"/>
    </source>
</evidence>
<dbReference type="PRINTS" id="PR00080">
    <property type="entry name" value="SDRFAMILY"/>
</dbReference>
<protein>
    <submittedName>
        <fullName evidence="4">Short-chain dehydrogenase/reductase SDR</fullName>
    </submittedName>
</protein>
<dbReference type="CDD" id="cd05374">
    <property type="entry name" value="17beta-HSD-like_SDR_c"/>
    <property type="match status" value="1"/>
</dbReference>
<dbReference type="SUPFAM" id="SSF51735">
    <property type="entry name" value="NAD(P)-binding Rossmann-fold domains"/>
    <property type="match status" value="1"/>
</dbReference>
<evidence type="ECO:0000256" key="2">
    <source>
        <dbReference type="ARBA" id="ARBA00023002"/>
    </source>
</evidence>
<gene>
    <name evidence="4" type="ORF">OE88DRAFT_1641147</name>
</gene>
<organism evidence="4 5">
    <name type="scientific">Heliocybe sulcata</name>
    <dbReference type="NCBI Taxonomy" id="5364"/>
    <lineage>
        <taxon>Eukaryota</taxon>
        <taxon>Fungi</taxon>
        <taxon>Dikarya</taxon>
        <taxon>Basidiomycota</taxon>
        <taxon>Agaricomycotina</taxon>
        <taxon>Agaricomycetes</taxon>
        <taxon>Gloeophyllales</taxon>
        <taxon>Gloeophyllaceae</taxon>
        <taxon>Heliocybe</taxon>
    </lineage>
</organism>
<proteinExistence type="inferred from homology"/>
<reference evidence="4 5" key="1">
    <citation type="journal article" date="2019" name="Nat. Ecol. Evol.">
        <title>Megaphylogeny resolves global patterns of mushroom evolution.</title>
        <authorList>
            <person name="Varga T."/>
            <person name="Krizsan K."/>
            <person name="Foldi C."/>
            <person name="Dima B."/>
            <person name="Sanchez-Garcia M."/>
            <person name="Sanchez-Ramirez S."/>
            <person name="Szollosi G.J."/>
            <person name="Szarkandi J.G."/>
            <person name="Papp V."/>
            <person name="Albert L."/>
            <person name="Andreopoulos W."/>
            <person name="Angelini C."/>
            <person name="Antonin V."/>
            <person name="Barry K.W."/>
            <person name="Bougher N.L."/>
            <person name="Buchanan P."/>
            <person name="Buyck B."/>
            <person name="Bense V."/>
            <person name="Catcheside P."/>
            <person name="Chovatia M."/>
            <person name="Cooper J."/>
            <person name="Damon W."/>
            <person name="Desjardin D."/>
            <person name="Finy P."/>
            <person name="Geml J."/>
            <person name="Haridas S."/>
            <person name="Hughes K."/>
            <person name="Justo A."/>
            <person name="Karasinski D."/>
            <person name="Kautmanova I."/>
            <person name="Kiss B."/>
            <person name="Kocsube S."/>
            <person name="Kotiranta H."/>
            <person name="LaButti K.M."/>
            <person name="Lechner B.E."/>
            <person name="Liimatainen K."/>
            <person name="Lipzen A."/>
            <person name="Lukacs Z."/>
            <person name="Mihaltcheva S."/>
            <person name="Morgado L.N."/>
            <person name="Niskanen T."/>
            <person name="Noordeloos M.E."/>
            <person name="Ohm R.A."/>
            <person name="Ortiz-Santana B."/>
            <person name="Ovrebo C."/>
            <person name="Racz N."/>
            <person name="Riley R."/>
            <person name="Savchenko A."/>
            <person name="Shiryaev A."/>
            <person name="Soop K."/>
            <person name="Spirin V."/>
            <person name="Szebenyi C."/>
            <person name="Tomsovsky M."/>
            <person name="Tulloss R.E."/>
            <person name="Uehling J."/>
            <person name="Grigoriev I.V."/>
            <person name="Vagvolgyi C."/>
            <person name="Papp T."/>
            <person name="Martin F.M."/>
            <person name="Miettinen O."/>
            <person name="Hibbett D.S."/>
            <person name="Nagy L.G."/>
        </authorList>
    </citation>
    <scope>NUCLEOTIDE SEQUENCE [LARGE SCALE GENOMIC DNA]</scope>
    <source>
        <strain evidence="4 5">OMC1185</strain>
    </source>
</reference>
<accession>A0A5C3NKS8</accession>
<keyword evidence="5" id="KW-1185">Reference proteome</keyword>
<dbReference type="OrthoDB" id="1274115at2759"/>
<comment type="similarity">
    <text evidence="1 3">Belongs to the short-chain dehydrogenases/reductases (SDR) family.</text>
</comment>
<dbReference type="PANTHER" id="PTHR43976:SF16">
    <property type="entry name" value="SHORT-CHAIN DEHYDROGENASE_REDUCTASE FAMILY PROTEIN"/>
    <property type="match status" value="1"/>
</dbReference>
<dbReference type="EMBL" id="ML213503">
    <property type="protein sequence ID" value="TFK57517.1"/>
    <property type="molecule type" value="Genomic_DNA"/>
</dbReference>
<dbReference type="PRINTS" id="PR00081">
    <property type="entry name" value="GDHRDH"/>
</dbReference>
<name>A0A5C3NKS8_9AGAM</name>
<evidence type="ECO:0000256" key="3">
    <source>
        <dbReference type="RuleBase" id="RU000363"/>
    </source>
</evidence>
<dbReference type="GO" id="GO:0016491">
    <property type="term" value="F:oxidoreductase activity"/>
    <property type="evidence" value="ECO:0007669"/>
    <property type="project" value="UniProtKB-KW"/>
</dbReference>
<dbReference type="InterPro" id="IPR051911">
    <property type="entry name" value="SDR_oxidoreductase"/>
</dbReference>
<dbReference type="AlphaFoldDB" id="A0A5C3NKS8"/>